<name>A0A3P7ZQ42_HELPZ</name>
<dbReference type="InterPro" id="IPR001289">
    <property type="entry name" value="NFYA"/>
</dbReference>
<feature type="region of interest" description="Disordered" evidence="7">
    <location>
        <begin position="194"/>
        <end position="224"/>
    </location>
</feature>
<evidence type="ECO:0000256" key="1">
    <source>
        <dbReference type="ARBA" id="ARBA00004123"/>
    </source>
</evidence>
<evidence type="ECO:0000256" key="2">
    <source>
        <dbReference type="ARBA" id="ARBA00023015"/>
    </source>
</evidence>
<comment type="function">
    <text evidence="6">Component of the sequence-specific heterotrimeric transcription factor (NF-Y) which specifically recognizes a 5'-CCAAT-3' box motif found in the promoters of its target genes.</text>
</comment>
<evidence type="ECO:0000313" key="8">
    <source>
        <dbReference type="EMBL" id="VDO92549.1"/>
    </source>
</evidence>
<evidence type="ECO:0000256" key="7">
    <source>
        <dbReference type="SAM" id="MobiDB-lite"/>
    </source>
</evidence>
<reference evidence="8 9" key="1">
    <citation type="submission" date="2018-11" db="EMBL/GenBank/DDBJ databases">
        <authorList>
            <consortium name="Pathogen Informatics"/>
        </authorList>
    </citation>
    <scope>NUCLEOTIDE SEQUENCE [LARGE SCALE GENOMIC DNA]</scope>
</reference>
<evidence type="ECO:0000256" key="4">
    <source>
        <dbReference type="ARBA" id="ARBA00023163"/>
    </source>
</evidence>
<dbReference type="Proteomes" id="UP000050761">
    <property type="component" value="Unassembled WGS sequence"/>
</dbReference>
<keyword evidence="2 6" id="KW-0805">Transcription regulation</keyword>
<gene>
    <name evidence="8" type="ORF">HPBE_LOCUS12528</name>
</gene>
<protein>
    <recommendedName>
        <fullName evidence="6">Nuclear transcription factor Y subunit</fullName>
    </recommendedName>
</protein>
<dbReference type="GO" id="GO:0003700">
    <property type="term" value="F:DNA-binding transcription factor activity"/>
    <property type="evidence" value="ECO:0007669"/>
    <property type="project" value="UniProtKB-UniRule"/>
</dbReference>
<evidence type="ECO:0000313" key="9">
    <source>
        <dbReference type="Proteomes" id="UP000050761"/>
    </source>
</evidence>
<dbReference type="PANTHER" id="PTHR12632">
    <property type="entry name" value="TRANSCRIPTION FACTOR NF-Y ALPHA-RELATED"/>
    <property type="match status" value="1"/>
</dbReference>
<evidence type="ECO:0000256" key="5">
    <source>
        <dbReference type="ARBA" id="ARBA00023242"/>
    </source>
</evidence>
<keyword evidence="3 6" id="KW-0238">DNA-binding</keyword>
<accession>A0A3P7ZQ42</accession>
<feature type="region of interest" description="Disordered" evidence="7">
    <location>
        <begin position="324"/>
        <end position="352"/>
    </location>
</feature>
<evidence type="ECO:0000256" key="6">
    <source>
        <dbReference type="RuleBase" id="RU367155"/>
    </source>
</evidence>
<comment type="subcellular location">
    <subcellularLocation>
        <location evidence="1 6">Nucleus</location>
    </subcellularLocation>
</comment>
<dbReference type="PROSITE" id="PS51152">
    <property type="entry name" value="NFYA_HAP2_2"/>
    <property type="match status" value="1"/>
</dbReference>
<organism evidence="8">
    <name type="scientific">Heligmosomoides polygyrus</name>
    <name type="common">Parasitic roundworm</name>
    <dbReference type="NCBI Taxonomy" id="6339"/>
    <lineage>
        <taxon>Eukaryota</taxon>
        <taxon>Metazoa</taxon>
        <taxon>Ecdysozoa</taxon>
        <taxon>Nematoda</taxon>
        <taxon>Chromadorea</taxon>
        <taxon>Rhabditida</taxon>
        <taxon>Rhabditina</taxon>
        <taxon>Rhabditomorpha</taxon>
        <taxon>Strongyloidea</taxon>
        <taxon>Heligmosomidae</taxon>
        <taxon>Heligmosomoides</taxon>
    </lineage>
</organism>
<reference evidence="10" key="2">
    <citation type="submission" date="2019-09" db="UniProtKB">
        <authorList>
            <consortium name="WormBaseParasite"/>
        </authorList>
    </citation>
    <scope>IDENTIFICATION</scope>
</reference>
<evidence type="ECO:0000313" key="10">
    <source>
        <dbReference type="WBParaSite" id="HPBE_0001252701-mRNA-1"/>
    </source>
</evidence>
<keyword evidence="5 6" id="KW-0539">Nucleus</keyword>
<dbReference type="EMBL" id="UZAH01027536">
    <property type="protein sequence ID" value="VDO92549.1"/>
    <property type="molecule type" value="Genomic_DNA"/>
</dbReference>
<dbReference type="OrthoDB" id="263283at2759"/>
<dbReference type="GO" id="GO:0005634">
    <property type="term" value="C:nucleus"/>
    <property type="evidence" value="ECO:0007669"/>
    <property type="project" value="UniProtKB-SubCell"/>
</dbReference>
<evidence type="ECO:0000256" key="3">
    <source>
        <dbReference type="ARBA" id="ARBA00023125"/>
    </source>
</evidence>
<dbReference type="GO" id="GO:0003677">
    <property type="term" value="F:DNA binding"/>
    <property type="evidence" value="ECO:0007669"/>
    <property type="project" value="UniProtKB-KW"/>
</dbReference>
<sequence length="352" mass="39145">MVKVYCGREFSVYSLDELISLTAKDVIKKLSKVDPDRADMGDGKQQAQQQHQFYIQLPPGTSIADIRLVQAPEGTSPMHLVTLTADSNSFVPTGSTSATPTSTSSEESNCSHNSGAEGGREELSSVSTSAVVVSVASTTKEDEPVYVNPRQYHRILKRRAARQKMEAEGRLPTKRQKYLHESRHLHALARVRSSGGKFGKGGQSVLSHTGRSLPPDAPLSSQSISENDTLRVLHKESTPQVNQVCDDSMLRECDRLFDYLQKEEAGYMHMRLMNEVVEPEFLPNIMKQFPDLRNDPIACHILRDYYMLKGMVTLPTDEEALAKRTPRVQADHSPSPAAPPQITQEMLREVSV</sequence>
<feature type="compositionally biased region" description="Low complexity" evidence="7">
    <location>
        <begin position="92"/>
        <end position="115"/>
    </location>
</feature>
<dbReference type="SMART" id="SM00521">
    <property type="entry name" value="CBF"/>
    <property type="match status" value="1"/>
</dbReference>
<dbReference type="PRINTS" id="PR00616">
    <property type="entry name" value="CCAATSUBUNTB"/>
</dbReference>
<dbReference type="Pfam" id="PF02045">
    <property type="entry name" value="CBFB_NFYA"/>
    <property type="match status" value="1"/>
</dbReference>
<feature type="region of interest" description="Disordered" evidence="7">
    <location>
        <begin position="87"/>
        <end position="125"/>
    </location>
</feature>
<comment type="subunit">
    <text evidence="6">Heterotrimer.</text>
</comment>
<dbReference type="Gene3D" id="6.10.250.2430">
    <property type="match status" value="1"/>
</dbReference>
<keyword evidence="4 6" id="KW-0804">Transcription</keyword>
<comment type="similarity">
    <text evidence="6">Belongs to the NFYA/HAP2 subunit family.</text>
</comment>
<dbReference type="AlphaFoldDB" id="A0A3P7ZQ42"/>
<proteinExistence type="inferred from homology"/>
<keyword evidence="9" id="KW-1185">Reference proteome</keyword>
<dbReference type="WBParaSite" id="HPBE_0001252701-mRNA-1">
    <property type="protein sequence ID" value="HPBE_0001252701-mRNA-1"/>
    <property type="gene ID" value="HPBE_0001252701"/>
</dbReference>